<feature type="transmembrane region" description="Helical" evidence="1">
    <location>
        <begin position="139"/>
        <end position="161"/>
    </location>
</feature>
<name>A0A3B1BL08_9ZZZZ</name>
<gene>
    <name evidence="2" type="ORF">MNBD_NITROSPINAE01-1964</name>
</gene>
<dbReference type="AlphaFoldDB" id="A0A3B1BL08"/>
<keyword evidence="1" id="KW-1133">Transmembrane helix</keyword>
<proteinExistence type="predicted"/>
<reference evidence="2" key="1">
    <citation type="submission" date="2018-06" db="EMBL/GenBank/DDBJ databases">
        <authorList>
            <person name="Zhirakovskaya E."/>
        </authorList>
    </citation>
    <scope>NUCLEOTIDE SEQUENCE</scope>
</reference>
<sequence>MTQELINSPGFLPGHSTLGSDVSYFFAITFASLFLYSGSLASKGMGRKHHYMMLVSMVAMMLYFAFYYEVRKLGVISLVDQLGFRGPQFVYRYIFHPILFAHFIAVTVSTFLAVYMIGNGFRTAVYDENRIMTLKSFDVVRSKVLWLAGFLWLGFLLWLLFSLSKLGVWHKLLLLSLGYFIPAGVALLIGKTLPDSGRRHRMLGKACLYSFAFLLVTSTLVYFLLYIAF</sequence>
<organism evidence="2">
    <name type="scientific">hydrothermal vent metagenome</name>
    <dbReference type="NCBI Taxonomy" id="652676"/>
    <lineage>
        <taxon>unclassified sequences</taxon>
        <taxon>metagenomes</taxon>
        <taxon>ecological metagenomes</taxon>
    </lineage>
</organism>
<protein>
    <recommendedName>
        <fullName evidence="3">DUF420 domain-containing protein</fullName>
    </recommendedName>
</protein>
<accession>A0A3B1BL08</accession>
<keyword evidence="1" id="KW-0472">Membrane</keyword>
<evidence type="ECO:0008006" key="3">
    <source>
        <dbReference type="Google" id="ProtNLM"/>
    </source>
</evidence>
<feature type="transmembrane region" description="Helical" evidence="1">
    <location>
        <begin position="51"/>
        <end position="70"/>
    </location>
</feature>
<feature type="transmembrane region" description="Helical" evidence="1">
    <location>
        <begin position="206"/>
        <end position="228"/>
    </location>
</feature>
<evidence type="ECO:0000256" key="1">
    <source>
        <dbReference type="SAM" id="Phobius"/>
    </source>
</evidence>
<dbReference type="EMBL" id="UOGC01000082">
    <property type="protein sequence ID" value="VAX18976.1"/>
    <property type="molecule type" value="Genomic_DNA"/>
</dbReference>
<feature type="transmembrane region" description="Helical" evidence="1">
    <location>
        <begin position="22"/>
        <end position="39"/>
    </location>
</feature>
<feature type="transmembrane region" description="Helical" evidence="1">
    <location>
        <begin position="173"/>
        <end position="194"/>
    </location>
</feature>
<feature type="transmembrane region" description="Helical" evidence="1">
    <location>
        <begin position="90"/>
        <end position="118"/>
    </location>
</feature>
<evidence type="ECO:0000313" key="2">
    <source>
        <dbReference type="EMBL" id="VAX18976.1"/>
    </source>
</evidence>
<keyword evidence="1" id="KW-0812">Transmembrane</keyword>